<comment type="caution">
    <text evidence="1">The sequence shown here is derived from an EMBL/GenBank/DDBJ whole genome shotgun (WGS) entry which is preliminary data.</text>
</comment>
<dbReference type="AlphaFoldDB" id="A0AAW4XSH7"/>
<evidence type="ECO:0000313" key="1">
    <source>
        <dbReference type="EMBL" id="MCD2164302.1"/>
    </source>
</evidence>
<evidence type="ECO:0000313" key="2">
    <source>
        <dbReference type="Proteomes" id="UP001199260"/>
    </source>
</evidence>
<proteinExistence type="predicted"/>
<sequence>MSDRELLELEITMHAFRMMRDGGYRRATKLWEDLQKDFPDVPKDRLKQVVAALCRKLMEEE</sequence>
<dbReference type="RefSeq" id="WP_230771531.1">
    <property type="nucleotide sequence ID" value="NZ_JAJNCT010000005.1"/>
</dbReference>
<dbReference type="Proteomes" id="UP001199260">
    <property type="component" value="Unassembled WGS sequence"/>
</dbReference>
<dbReference type="EMBL" id="JAJNCT010000005">
    <property type="protein sequence ID" value="MCD2164302.1"/>
    <property type="molecule type" value="Genomic_DNA"/>
</dbReference>
<keyword evidence="2" id="KW-1185">Reference proteome</keyword>
<organism evidence="1 2">
    <name type="scientific">Comamonas koreensis</name>
    <dbReference type="NCBI Taxonomy" id="160825"/>
    <lineage>
        <taxon>Bacteria</taxon>
        <taxon>Pseudomonadati</taxon>
        <taxon>Pseudomonadota</taxon>
        <taxon>Betaproteobacteria</taxon>
        <taxon>Burkholderiales</taxon>
        <taxon>Comamonadaceae</taxon>
        <taxon>Comamonas</taxon>
    </lineage>
</organism>
<accession>A0AAW4XSH7</accession>
<reference evidence="1 2" key="1">
    <citation type="submission" date="2021-11" db="EMBL/GenBank/DDBJ databases">
        <title>Genome sequence.</title>
        <authorList>
            <person name="Sun Q."/>
        </authorList>
    </citation>
    <scope>NUCLEOTIDE SEQUENCE [LARGE SCALE GENOMIC DNA]</scope>
    <source>
        <strain evidence="1 2">KCTC 12005</strain>
    </source>
</reference>
<name>A0AAW4XSH7_9BURK</name>
<gene>
    <name evidence="1" type="ORF">LPW39_04035</name>
</gene>
<protein>
    <submittedName>
        <fullName evidence="1">Uncharacterized protein</fullName>
    </submittedName>
</protein>